<protein>
    <recommendedName>
        <fullName evidence="1">BFN domain-containing protein</fullName>
    </recommendedName>
</protein>
<dbReference type="Pfam" id="PF02577">
    <property type="entry name" value="BFN_dom"/>
    <property type="match status" value="1"/>
</dbReference>
<name>E0NV88_9BACT</name>
<dbReference type="SUPFAM" id="SSF103256">
    <property type="entry name" value="Hypothetical protein TM0160"/>
    <property type="match status" value="1"/>
</dbReference>
<dbReference type="BioCyc" id="PMAR862515-HMP:GMOO-2123-MONOMER"/>
<dbReference type="EMBL" id="AEEI01000057">
    <property type="protein sequence ID" value="EFM00999.1"/>
    <property type="molecule type" value="Genomic_DNA"/>
</dbReference>
<evidence type="ECO:0000313" key="3">
    <source>
        <dbReference type="Proteomes" id="UP000004394"/>
    </source>
</evidence>
<dbReference type="RefSeq" id="WP_006950444.1">
    <property type="nucleotide sequence ID" value="NZ_GL397214.1"/>
</dbReference>
<dbReference type="Gene3D" id="3.10.690.10">
    <property type="entry name" value="Bifunctional nuclease domain"/>
    <property type="match status" value="1"/>
</dbReference>
<dbReference type="Proteomes" id="UP000004394">
    <property type="component" value="Unassembled WGS sequence"/>
</dbReference>
<sequence length="187" mass="21288">MMNKVKLKLKNVSEIMGTEDMGVILLTDEEEQRQLSIVCDKAMLYQFGLRQKKVKITESMLPEVLCKVLAAQTELRFQLIIHSITDGQYCAMLVNLDTLVPISIRASDAVLLSYIGKIALFAEEELMNKQSIPYASTEKQMSLPVNSLSEEMLEKALERAVKDENYELASQLKAEMEKRKPKKDDRV</sequence>
<dbReference type="InterPro" id="IPR036104">
    <property type="entry name" value="BFN_sf"/>
</dbReference>
<comment type="caution">
    <text evidence="2">The sequence shown here is derived from an EMBL/GenBank/DDBJ whole genome shotgun (WGS) entry which is preliminary data.</text>
</comment>
<dbReference type="AlphaFoldDB" id="E0NV88"/>
<dbReference type="PROSITE" id="PS51658">
    <property type="entry name" value="BFN"/>
    <property type="match status" value="1"/>
</dbReference>
<proteinExistence type="predicted"/>
<gene>
    <name evidence="2" type="ORF">HMPREF0658_2093</name>
</gene>
<dbReference type="HOGENOM" id="CLU_124437_0_0_10"/>
<dbReference type="GO" id="GO:0004518">
    <property type="term" value="F:nuclease activity"/>
    <property type="evidence" value="ECO:0007669"/>
    <property type="project" value="InterPro"/>
</dbReference>
<feature type="domain" description="BFN" evidence="1">
    <location>
        <begin position="4"/>
        <end position="134"/>
    </location>
</feature>
<dbReference type="STRING" id="862515.HMPREF0658_2093"/>
<keyword evidence="3" id="KW-1185">Reference proteome</keyword>
<evidence type="ECO:0000313" key="2">
    <source>
        <dbReference type="EMBL" id="EFM00999.1"/>
    </source>
</evidence>
<dbReference type="InterPro" id="IPR003729">
    <property type="entry name" value="Bi_nuclease_dom"/>
</dbReference>
<organism evidence="2 3">
    <name type="scientific">Hoylesella marshii DSM 16973 = JCM 13450</name>
    <dbReference type="NCBI Taxonomy" id="862515"/>
    <lineage>
        <taxon>Bacteria</taxon>
        <taxon>Pseudomonadati</taxon>
        <taxon>Bacteroidota</taxon>
        <taxon>Bacteroidia</taxon>
        <taxon>Bacteroidales</taxon>
        <taxon>Prevotellaceae</taxon>
        <taxon>Hoylesella</taxon>
    </lineage>
</organism>
<evidence type="ECO:0000259" key="1">
    <source>
        <dbReference type="PROSITE" id="PS51658"/>
    </source>
</evidence>
<reference evidence="2" key="1">
    <citation type="submission" date="2010-07" db="EMBL/GenBank/DDBJ databases">
        <authorList>
            <person name="Muzny D."/>
            <person name="Qin X."/>
            <person name="Deng J."/>
            <person name="Jiang H."/>
            <person name="Liu Y."/>
            <person name="Qu J."/>
            <person name="Song X.-Z."/>
            <person name="Zhang L."/>
            <person name="Thornton R."/>
            <person name="Coyle M."/>
            <person name="Francisco L."/>
            <person name="Jackson L."/>
            <person name="Javaid M."/>
            <person name="Korchina V."/>
            <person name="Kovar C."/>
            <person name="Mata R."/>
            <person name="Mathew T."/>
            <person name="Ngo R."/>
            <person name="Nguyen L."/>
            <person name="Nguyen N."/>
            <person name="Okwuonu G."/>
            <person name="Ongeri F."/>
            <person name="Pham C."/>
            <person name="Simmons D."/>
            <person name="Wilczek-Boney K."/>
            <person name="Hale W."/>
            <person name="Jakkamsetti A."/>
            <person name="Pham P."/>
            <person name="Ruth R."/>
            <person name="San Lucas F."/>
            <person name="Warren J."/>
            <person name="Zhang J."/>
            <person name="Zhao Z."/>
            <person name="Zhou C."/>
            <person name="Zhu D."/>
            <person name="Lee S."/>
            <person name="Bess C."/>
            <person name="Blankenburg K."/>
            <person name="Forbes L."/>
            <person name="Fu Q."/>
            <person name="Gubbala S."/>
            <person name="Hirani K."/>
            <person name="Jayaseelan J.C."/>
            <person name="Lara F."/>
            <person name="Munidasa M."/>
            <person name="Palculict T."/>
            <person name="Patil S."/>
            <person name="Pu L.-L."/>
            <person name="Saada N."/>
            <person name="Tang L."/>
            <person name="Weissenberger G."/>
            <person name="Zhu Y."/>
            <person name="Hemphill L."/>
            <person name="Shang Y."/>
            <person name="Youmans B."/>
            <person name="Ayvaz T."/>
            <person name="Ross M."/>
            <person name="Santibanez J."/>
            <person name="Aqrawi P."/>
            <person name="Gross S."/>
            <person name="Joshi V."/>
            <person name="Fowler G."/>
            <person name="Nazareth L."/>
            <person name="Reid J."/>
            <person name="Worley K."/>
            <person name="Petrosino J."/>
            <person name="Highlander S."/>
            <person name="Gibbs R."/>
        </authorList>
    </citation>
    <scope>NUCLEOTIDE SEQUENCE [LARGE SCALE GENOMIC DNA]</scope>
    <source>
        <strain evidence="2">DSM 16973</strain>
    </source>
</reference>
<accession>E0NV88</accession>